<dbReference type="Proteomes" id="UP000008075">
    <property type="component" value="Chromosome"/>
</dbReference>
<dbReference type="InterPro" id="IPR022385">
    <property type="entry name" value="Rhs_assc_core"/>
</dbReference>
<dbReference type="NCBIfam" id="TIGR03696">
    <property type="entry name" value="Rhs_assc_core"/>
    <property type="match status" value="1"/>
</dbReference>
<protein>
    <submittedName>
        <fullName evidence="1">C component of insecticidal toxin complex (Tc)</fullName>
    </submittedName>
</protein>
<dbReference type="AlphaFoldDB" id="D3VGF9"/>
<dbReference type="PANTHER" id="PTHR32305">
    <property type="match status" value="1"/>
</dbReference>
<proteinExistence type="predicted"/>
<evidence type="ECO:0000313" key="2">
    <source>
        <dbReference type="Proteomes" id="UP000008075"/>
    </source>
</evidence>
<evidence type="ECO:0000313" key="1">
    <source>
        <dbReference type="EMBL" id="CBJ90395.1"/>
    </source>
</evidence>
<sequence length="969" mass="105791">MSDTFSLYTGTPEVTVYDNRALTVRTLQFCRTKAGETPDLRCTRTTFSETGYPLTQADPRLGAAGLTNFNNTLGLVGQHLHQHGADNGDTWALADILNRPLWQRSANGQVTLFTHDALGRLVTTASRDTGTPDGTLSTPVVRTRTYYGETLSPGLMPREQAKTANLCGQAVMMWDSIGLESTAAISLTGQIQTATRRLLAKDKEDREGDWSGNDTLTTIWQTWETALDPVHHVTRYRHNAHGQVVSLIDAAGHTRTSAYDVSGILCHQSLTLAGQTTAQVILQGQTVTAAGQPLSETQGNGVTVNYDYEPETQRLIGTTVSRERDGKSTVLQALRYTHDPAGNVLTVTDEVPPVTWFRNQQVNPVQTFSYDSLYQLVCAKGREAATQQQGMGLPALITPQSANSSQYTNYTRCYTYDRGGNLTQIRHSAPKSGNNWTTDIAISTTANRGVSTALFTDITPQNPEQVDTLFDRAGNQLQLQPGQVLKWDRDNRLHQVTATAGISVPREYYGYSGARRVLKASEQPLSEVIQQQRVIYLDGLERRTTQQCPVTRQEDRAGVCAAPVVTEALEIIITDTGASGVRVFHWTAGKPDGVLNDSIRYSYGDQIGSGHLELDQNGDLISREEYYPYGGTALWATRSQMEADYKTVRYSGKERDATGLYYYGYRYYQPWAGRWLNPDPAGTVDGPNLFRMVRNNPVSAFDNSGLMFARAVFKVVTSAGVAAGGLGYEAYKHANKPADAPAVEQLSISTLGNNKIHDQHVKIAERQHNFSLLDTVRKNLSGRGKVLSDAARGQLPAHESAMNEAGNIAAIYEFSKTGSISQLDKTSLMGHAVQDIKGNIPTRIKQTAKTLATVGTITPEGGKELAETAKKTAEVIEDTAIVGVSIGVAGNTALTAAKLLVPGAAIPLTIAQSLWAVSSVGKVVNDVNEVTKIHIEKSEITHHTRTDLLSQIKQINTENRKEIIFGRKE</sequence>
<dbReference type="eggNOG" id="COG3209">
    <property type="taxonomic scope" value="Bacteria"/>
</dbReference>
<organism evidence="1 2">
    <name type="scientific">Xenorhabdus nematophila (strain ATCC 19061 / DSM 3370 / CCUG 14189 / LMG 1036 / NCIMB 9965 / AN6)</name>
    <dbReference type="NCBI Taxonomy" id="406817"/>
    <lineage>
        <taxon>Bacteria</taxon>
        <taxon>Pseudomonadati</taxon>
        <taxon>Pseudomonadota</taxon>
        <taxon>Gammaproteobacteria</taxon>
        <taxon>Enterobacterales</taxon>
        <taxon>Morganellaceae</taxon>
        <taxon>Xenorhabdus</taxon>
    </lineage>
</organism>
<dbReference type="InterPro" id="IPR041508">
    <property type="entry name" value="TcC-like_repeat"/>
</dbReference>
<keyword evidence="2" id="KW-1185">Reference proteome</keyword>
<dbReference type="EMBL" id="FN667742">
    <property type="protein sequence ID" value="CBJ90395.1"/>
    <property type="molecule type" value="Genomic_DNA"/>
</dbReference>
<dbReference type="Gene3D" id="2.180.10.10">
    <property type="entry name" value="RHS repeat-associated core"/>
    <property type="match status" value="1"/>
</dbReference>
<dbReference type="STRING" id="406817.XNC1_2336"/>
<name>D3VGF9_XENNA</name>
<dbReference type="Pfam" id="PF18807">
    <property type="entry name" value="TTc_toxin_rep"/>
    <property type="match status" value="1"/>
</dbReference>
<dbReference type="RefSeq" id="WP_013184387.1">
    <property type="nucleotide sequence ID" value="NC_014228.1"/>
</dbReference>
<dbReference type="GeneID" id="24903898"/>
<gene>
    <name evidence="1" type="primary">tccC</name>
    <name evidence="1" type="ordered locus">XNC1_2336</name>
</gene>
<dbReference type="PANTHER" id="PTHR32305:SF15">
    <property type="entry name" value="PROTEIN RHSA-RELATED"/>
    <property type="match status" value="1"/>
</dbReference>
<dbReference type="KEGG" id="xne:XNC1_2336"/>
<reference evidence="1 2" key="1">
    <citation type="journal article" date="2011" name="PLoS ONE">
        <title>The entomopathogenic bacterial endosymbionts xenorhabdus and photorhabdus: convergent lifestyles from divergent genomes.</title>
        <authorList>
            <person name="Chaston J.M."/>
            <person name="Suen G."/>
            <person name="Tucker S.L."/>
            <person name="Andersen A.W."/>
            <person name="Bhasin A."/>
            <person name="Bode E."/>
            <person name="Bode H.B."/>
            <person name="Brachmann A.O."/>
            <person name="Cowles C.E."/>
            <person name="Cowles K.N."/>
            <person name="Darby C."/>
            <person name="de Leon L."/>
            <person name="Drace K."/>
            <person name="Du Z."/>
            <person name="Givaudan A."/>
            <person name="Herbert Tran E.E."/>
            <person name="Jewell K.A."/>
            <person name="Knack J.J."/>
            <person name="Krasomil-Osterfeld K.C."/>
            <person name="Kukor R."/>
            <person name="Lanois A."/>
            <person name="Latreille P."/>
            <person name="Leimgruber N.K."/>
            <person name="Lipke C.M."/>
            <person name="Liu R."/>
            <person name="Lu X."/>
            <person name="Martens E.C."/>
            <person name="Marri P.R."/>
            <person name="Medigue C."/>
            <person name="Menard M.L."/>
            <person name="Miller N.M."/>
            <person name="Morales-Soto N."/>
            <person name="Norton S."/>
            <person name="Ogier J.C."/>
            <person name="Orchard S.S."/>
            <person name="Park D."/>
            <person name="Park Y."/>
            <person name="Qurollo B.A."/>
            <person name="Sugar D.R."/>
            <person name="Richards G.R."/>
            <person name="Rouy Z."/>
            <person name="Slominski B."/>
            <person name="Slominski K."/>
            <person name="Snyder H."/>
            <person name="Tjaden B.C."/>
            <person name="van der Hoeven R."/>
            <person name="Welch R.D."/>
            <person name="Wheeler C."/>
            <person name="Xiang B."/>
            <person name="Barbazuk B."/>
            <person name="Gaudriault S."/>
            <person name="Goodner B."/>
            <person name="Slater S.C."/>
            <person name="Forst S."/>
            <person name="Goldman B.S."/>
            <person name="Goodrich-Blair H."/>
        </authorList>
    </citation>
    <scope>NUCLEOTIDE SEQUENCE [LARGE SCALE GENOMIC DNA]</scope>
    <source>
        <strain evidence="2">ATCC 19061 / DSM 3370 / CCUG 14189 / LMG 1036 / NCIMB 9965 / AN6</strain>
    </source>
</reference>
<accession>D3VGF9</accession>
<dbReference type="HOGENOM" id="CLU_010688_0_0_6"/>
<dbReference type="InterPro" id="IPR050708">
    <property type="entry name" value="T6SS_VgrG/RHS"/>
</dbReference>